<name>A0A7X9RNJ3_9BIFI</name>
<dbReference type="Proteomes" id="UP000588369">
    <property type="component" value="Unassembled WGS sequence"/>
</dbReference>
<evidence type="ECO:0000313" key="1">
    <source>
        <dbReference type="EMBL" id="NME61984.1"/>
    </source>
</evidence>
<organism evidence="1 2">
    <name type="scientific">Bifidobacterium thermophilum</name>
    <dbReference type="NCBI Taxonomy" id="33905"/>
    <lineage>
        <taxon>Bacteria</taxon>
        <taxon>Bacillati</taxon>
        <taxon>Actinomycetota</taxon>
        <taxon>Actinomycetes</taxon>
        <taxon>Bifidobacteriales</taxon>
        <taxon>Bifidobacteriaceae</taxon>
        <taxon>Bifidobacterium</taxon>
    </lineage>
</organism>
<dbReference type="EMBL" id="JABAGI010000003">
    <property type="protein sequence ID" value="NME61984.1"/>
    <property type="molecule type" value="Genomic_DNA"/>
</dbReference>
<evidence type="ECO:0008006" key="3">
    <source>
        <dbReference type="Google" id="ProtNLM"/>
    </source>
</evidence>
<gene>
    <name evidence="1" type="ORF">HF844_04095</name>
</gene>
<reference evidence="1 2" key="1">
    <citation type="submission" date="2020-04" db="EMBL/GenBank/DDBJ databases">
        <authorList>
            <person name="Hitch T.C.A."/>
            <person name="Wylensek D."/>
            <person name="Clavel T."/>
        </authorList>
    </citation>
    <scope>NUCLEOTIDE SEQUENCE [LARGE SCALE GENOMIC DNA]</scope>
    <source>
        <strain evidence="1 2">BSM-130-P53-3C</strain>
    </source>
</reference>
<dbReference type="RefSeq" id="WP_168984078.1">
    <property type="nucleotide sequence ID" value="NZ_JABAGI010000003.1"/>
</dbReference>
<protein>
    <recommendedName>
        <fullName evidence="3">DOD-type homing endonuclease domain-containing protein</fullName>
    </recommendedName>
</protein>
<sequence>MVTVQTAGTFAHYQGGGLFRAIDGSGWLFAELPAQPPVRDAGSKADLIKAARPILTIMDGLAGLVPTVTVGGRRFAKNFYRRMKILAIATPEPFLPSPTLDPANRVRLTQENPHASEHDRFTVVGVKLFAASGGRGFWSKAADFIDSMAVDNDPASTPDSVFDADREVIQQIFDDAGCAPIGRHQADRMLAWWVTDRSPEVVRVMTEPAHMHVFPSNEACATAEEFKRLHIPCDEWADHIDGSYTMTMVTLGATSFMGTSETDPSAAWAAQLLAARRGGGTGVIALSVDGLVEPGEVSRAQVDKDKEDVIEKTMKQMQDSHKANLKVAQELTQADQEYQSRERAWPTLIEGRVHAAVGHRVLNAKSLGFPGDVKLNPDRQDSVFQDMMIGSTVQYNPSPVFWPAPILAFAGLSGRSVAGEDMGRGDKSDIPGALVGFSEADRIPVYSSPFAAAAFHTAPGFLILGRTGSGKALALSTRLPVPPQGRWPHGATVTVGDLKEGDLVYGRDGHTYPIEHLHPVASDDVYDLTLSDGRHILASGQHQWVAWDWDGRNRPRERADKRVRAVNSAVRALDRLIAALPEHATLSAAGAWRLVSGYLPVDARMTGGADWVRAVIAFNDIPEQGREPMLDGEETRGVWYPGAPLLRHLAVRLRAAGLSGDADRLAALADGTLVPMRVRDALAFCMDENAHSVAADAMKDGPDPLPQHTGLPVRILPVYDARTLIEAVGVRLAQRYAGCTYGGEQVVTVAEMLASGAVTPDGRPNWAIRMGDPVPGVDACDAGSLSEEALHAPIDRRCALARRLFTPEGGVSVFRSPDRATARLAVDLVRSLGVAVAEPTPDGGGWLATVPALPEEGRRPAEQDKWVTVTSITRAADTPHRCLTVGSPDGVFLIDGFLPTHNTRTALHIASQWALLHSPAELAKDPDHPERAPRIPGVFLDPKPKSSDFGPFVEHMHGTQIMLDSPDAEGILDPLRVFPDDMASDAMDTAVEMLGQVTGGQFEDRARQLALYSIIGYGRRYGADCTGEAVYRAWRARHDGAPDANDVDPLVDAIFPQLSRLAKNNRLFRLVYATRHGGRRLAIGQGLTLLSAGTANIIADKTDAAPSDIQRWVVRMAALGSAAAVAGRDGYLVIDEAWSLLGDQFGVQVCNRMGRIARDQHYMFLLASQKVDEFNNAGLQDFIGRGILHGFGSKNEMSGRGSQVDAALELFNQTDNDRMRARLAEDPFTNPETHAPNWASLYPCRDPKSGRLLRGSIGYYIGLDGSAIPVEIDINNSLL</sequence>
<accession>A0A7X9RNJ3</accession>
<comment type="caution">
    <text evidence="1">The sequence shown here is derived from an EMBL/GenBank/DDBJ whole genome shotgun (WGS) entry which is preliminary data.</text>
</comment>
<dbReference type="AlphaFoldDB" id="A0A7X9RNJ3"/>
<proteinExistence type="predicted"/>
<dbReference type="SUPFAM" id="SSF51294">
    <property type="entry name" value="Hedgehog/intein (Hint) domain"/>
    <property type="match status" value="1"/>
</dbReference>
<evidence type="ECO:0000313" key="2">
    <source>
        <dbReference type="Proteomes" id="UP000588369"/>
    </source>
</evidence>
<dbReference type="InterPro" id="IPR036844">
    <property type="entry name" value="Hint_dom_sf"/>
</dbReference>